<dbReference type="EMBL" id="CP054544">
    <property type="protein sequence ID" value="QSL66600.1"/>
    <property type="molecule type" value="Genomic_DNA"/>
</dbReference>
<protein>
    <submittedName>
        <fullName evidence="2">Uncharacterized protein</fullName>
    </submittedName>
</protein>
<dbReference type="PANTHER" id="PTHR38701:SF1">
    <property type="entry name" value="UP-REGULATED DURING SEPTATION PROTEIN 1 DOMAIN-CONTAINING PROTEIN"/>
    <property type="match status" value="1"/>
</dbReference>
<accession>A0A899FRR9</accession>
<dbReference type="AlphaFoldDB" id="A0A899FRR9"/>
<feature type="region of interest" description="Disordered" evidence="1">
    <location>
        <begin position="205"/>
        <end position="227"/>
    </location>
</feature>
<feature type="compositionally biased region" description="Polar residues" evidence="1">
    <location>
        <begin position="206"/>
        <end position="217"/>
    </location>
</feature>
<evidence type="ECO:0000256" key="1">
    <source>
        <dbReference type="SAM" id="MobiDB-lite"/>
    </source>
</evidence>
<name>A0A899FRR9_9ASCO</name>
<sequence length="425" mass="49038">MMSLLKLKNINKDVKQIEEKEKHSKIQVKNSKKVENFYTQVSNNLPLSTASQSHHKPFQPFFQNEQDIYHRSGSSEQRVFSASKEVHSNLNIKQYLHSDQYPIKENISSEFERQTHHSRKESKFFYANEFIQQKSLSEICHKKNSKISPQLFHHKNISPPEKQLSPKFFHVNESLLSPDHYLLSQNSNLPAPRRPVQLISKDNYDESSITSSGNKTPPGSPPGREVKSTHIKSLSNIQYINDTFSINNEIEKSPQSIHKTSKIPLRHTLVEESDYRKFARTNRKILDLEISNTSLLALNNTLEKQTRRQMSEIKALRKKIVPDNISITSSTTDSTSNSEESDSCSQLSQNSNSSIENFQKIINDSLFFTKSLKRALKLTKYLVNEGRNALENKKDIDAPIYFKVMKRSTDSEILNYENSENFKNS</sequence>
<evidence type="ECO:0000313" key="3">
    <source>
        <dbReference type="Proteomes" id="UP000663699"/>
    </source>
</evidence>
<gene>
    <name evidence="2" type="ORF">MERGE_000982</name>
</gene>
<dbReference type="OrthoDB" id="2555519at2759"/>
<evidence type="ECO:0000313" key="2">
    <source>
        <dbReference type="EMBL" id="QSL66600.1"/>
    </source>
</evidence>
<keyword evidence="3" id="KW-1185">Reference proteome</keyword>
<dbReference type="PANTHER" id="PTHR38701">
    <property type="entry name" value="CHROMOSOME 8, WHOLE GENOME SHOTGUN SEQUENCE"/>
    <property type="match status" value="1"/>
</dbReference>
<reference evidence="2" key="1">
    <citation type="submission" date="2020-06" db="EMBL/GenBank/DDBJ databases">
        <title>Genomes of multiple members of Pneumocystis genus reveal paths to human pathogen Pneumocystis jirovecii.</title>
        <authorList>
            <person name="Cisse O.H."/>
            <person name="Ma L."/>
            <person name="Dekker J."/>
            <person name="Khil P."/>
            <person name="Jo J."/>
            <person name="Brenchley J."/>
            <person name="Blair R."/>
            <person name="Pahar B."/>
            <person name="Chabe M."/>
            <person name="Van Rompay K.A."/>
            <person name="Keesler R."/>
            <person name="Sukura A."/>
            <person name="Hirsch V."/>
            <person name="Kutty G."/>
            <person name="Liu Y."/>
            <person name="Peng L."/>
            <person name="Chen J."/>
            <person name="Song J."/>
            <person name="Weissenbacher-Lang C."/>
            <person name="Xu J."/>
            <person name="Upham N.S."/>
            <person name="Stajich J.E."/>
            <person name="Cuomo C.A."/>
            <person name="Cushion M.T."/>
            <person name="Kovacs J.A."/>
        </authorList>
    </citation>
    <scope>NUCLEOTIDE SEQUENCE</scope>
    <source>
        <strain evidence="2">2A</strain>
    </source>
</reference>
<organism evidence="2 3">
    <name type="scientific">Pneumocystis wakefieldiae</name>
    <dbReference type="NCBI Taxonomy" id="38082"/>
    <lineage>
        <taxon>Eukaryota</taxon>
        <taxon>Fungi</taxon>
        <taxon>Dikarya</taxon>
        <taxon>Ascomycota</taxon>
        <taxon>Taphrinomycotina</taxon>
        <taxon>Pneumocystomycetes</taxon>
        <taxon>Pneumocystaceae</taxon>
        <taxon>Pneumocystis</taxon>
    </lineage>
</organism>
<dbReference type="Proteomes" id="UP000663699">
    <property type="component" value="Chromosome 13"/>
</dbReference>
<feature type="region of interest" description="Disordered" evidence="1">
    <location>
        <begin position="327"/>
        <end position="350"/>
    </location>
</feature>
<proteinExistence type="predicted"/>